<dbReference type="GO" id="GO:0030288">
    <property type="term" value="C:outer membrane-bounded periplasmic space"/>
    <property type="evidence" value="ECO:0007669"/>
    <property type="project" value="TreeGrafter"/>
</dbReference>
<dbReference type="SUPFAM" id="SSF53850">
    <property type="entry name" value="Periplasmic binding protein-like II"/>
    <property type="match status" value="1"/>
</dbReference>
<dbReference type="PANTHER" id="PTHR30290">
    <property type="entry name" value="PERIPLASMIC BINDING COMPONENT OF ABC TRANSPORTER"/>
    <property type="match status" value="1"/>
</dbReference>
<dbReference type="OrthoDB" id="9803988at2"/>
<name>A0A4U3F242_9GAMM</name>
<evidence type="ECO:0000313" key="3">
    <source>
        <dbReference type="EMBL" id="TKJ86586.1"/>
    </source>
</evidence>
<dbReference type="GO" id="GO:0015833">
    <property type="term" value="P:peptide transport"/>
    <property type="evidence" value="ECO:0007669"/>
    <property type="project" value="TreeGrafter"/>
</dbReference>
<dbReference type="GO" id="GO:1904680">
    <property type="term" value="F:peptide transmembrane transporter activity"/>
    <property type="evidence" value="ECO:0007669"/>
    <property type="project" value="TreeGrafter"/>
</dbReference>
<sequence length="602" mass="68895">MIMRGIALVIFSLYTACVQAEKINQSDSFAQLGVAKYAGGFTHFDYANPAAPKGGSVTLSAIGTFDNFNRFAMRGSPGVGTESLYDRLFTSSEDEVGSLYPLIAEFARYPDDYRWVEVTINPRARFQDGSPITAADAAFTFNLFMTQGVPQYRVFYKGVTAKALSRFTVRFDLPKSDRDKMLSLLASPVFPEKYWKDHKLGEPLPAPPLSSGPYRISAYKVGQSITYSRVKNYWAADLPVNKGRYNFDTIRYDYYLDDNVAFEAFKAGAFDFRTEGAAKKWATQYNGTNFDRGYIRKEEVPNTVATNTQWLAFNTQKPQFADRRVREALSLLFDFEWMNKALFYNAYKRVDSYFQNTDYAARHYPDAKELEILGPLKGQYPPEVIDQIYQPPTSDGSGYDRPKLLQALSLLKQAGWELKNQQLVNVKTGRPFAFELLLRSGGNDQWVLPFQHNLSRVGITMKVRQVDSSQYLARLRKRDFDMLPTVYSAFPTPDTGLQFYWATAYMDSSYNTPGVSSPLIDDLIARINQHQGDAPALLTLGRVLDRVLLWNYYMIPMWYTANDRYAYWNKFSMPTTRPTYAQGFDNWWYDVNKAAQLPAQRR</sequence>
<proteinExistence type="predicted"/>
<dbReference type="EMBL" id="QGAC01000019">
    <property type="protein sequence ID" value="TKJ86586.1"/>
    <property type="molecule type" value="Genomic_DNA"/>
</dbReference>
<dbReference type="InterPro" id="IPR030678">
    <property type="entry name" value="Peptide/Ni-bd"/>
</dbReference>
<dbReference type="RefSeq" id="WP_137269790.1">
    <property type="nucleotide sequence ID" value="NZ_QGAC01000019.1"/>
</dbReference>
<dbReference type="FunFam" id="3.10.105.10:FF:000005">
    <property type="entry name" value="ABC transporter substrate-binding protein"/>
    <property type="match status" value="1"/>
</dbReference>
<gene>
    <name evidence="3" type="ORF">EpCFBP13511_18445</name>
</gene>
<dbReference type="Proteomes" id="UP000306393">
    <property type="component" value="Unassembled WGS sequence"/>
</dbReference>
<keyword evidence="1" id="KW-0732">Signal</keyword>
<dbReference type="GO" id="GO:0042884">
    <property type="term" value="P:microcin transport"/>
    <property type="evidence" value="ECO:0007669"/>
    <property type="project" value="TreeGrafter"/>
</dbReference>
<accession>A0A4U3F242</accession>
<protein>
    <submittedName>
        <fullName evidence="3">ABC transporter substrate-binding protein</fullName>
    </submittedName>
</protein>
<comment type="caution">
    <text evidence="3">The sequence shown here is derived from an EMBL/GenBank/DDBJ whole genome shotgun (WGS) entry which is preliminary data.</text>
</comment>
<reference evidence="3 4" key="1">
    <citation type="journal article" date="2019" name="Sci. Rep.">
        <title>Differences in resource use lead to coexistence of seed-transmitted microbial populations.</title>
        <authorList>
            <person name="Torres-Cortes G."/>
            <person name="Garcia B.J."/>
            <person name="Compant S."/>
            <person name="Rezki S."/>
            <person name="Jones P."/>
            <person name="Preveaux A."/>
            <person name="Briand M."/>
            <person name="Roulet A."/>
            <person name="Bouchez O."/>
            <person name="Jacobson D."/>
            <person name="Barret M."/>
        </authorList>
    </citation>
    <scope>NUCLEOTIDE SEQUENCE [LARGE SCALE GENOMIC DNA]</scope>
    <source>
        <strain evidence="3 4">CFBP13511</strain>
    </source>
</reference>
<evidence type="ECO:0000313" key="4">
    <source>
        <dbReference type="Proteomes" id="UP000306393"/>
    </source>
</evidence>
<dbReference type="Gene3D" id="3.40.190.10">
    <property type="entry name" value="Periplasmic binding protein-like II"/>
    <property type="match status" value="1"/>
</dbReference>
<dbReference type="InterPro" id="IPR000914">
    <property type="entry name" value="SBP_5_dom"/>
</dbReference>
<feature type="domain" description="Solute-binding protein family 5" evidence="2">
    <location>
        <begin position="99"/>
        <end position="503"/>
    </location>
</feature>
<dbReference type="GO" id="GO:0043190">
    <property type="term" value="C:ATP-binding cassette (ABC) transporter complex"/>
    <property type="evidence" value="ECO:0007669"/>
    <property type="project" value="InterPro"/>
</dbReference>
<evidence type="ECO:0000259" key="2">
    <source>
        <dbReference type="Pfam" id="PF00496"/>
    </source>
</evidence>
<dbReference type="AlphaFoldDB" id="A0A4U3F242"/>
<dbReference type="PANTHER" id="PTHR30290:SF64">
    <property type="entry name" value="ABC TRANSPORTER PERIPLASMIC BINDING PROTEIN"/>
    <property type="match status" value="1"/>
</dbReference>
<evidence type="ECO:0000256" key="1">
    <source>
        <dbReference type="ARBA" id="ARBA00022729"/>
    </source>
</evidence>
<dbReference type="Gene3D" id="3.10.105.10">
    <property type="entry name" value="Dipeptide-binding Protein, Domain 3"/>
    <property type="match status" value="1"/>
</dbReference>
<organism evidence="3 4">
    <name type="scientific">Erwinia persicina</name>
    <dbReference type="NCBI Taxonomy" id="55211"/>
    <lineage>
        <taxon>Bacteria</taxon>
        <taxon>Pseudomonadati</taxon>
        <taxon>Pseudomonadota</taxon>
        <taxon>Gammaproteobacteria</taxon>
        <taxon>Enterobacterales</taxon>
        <taxon>Erwiniaceae</taxon>
        <taxon>Erwinia</taxon>
    </lineage>
</organism>
<dbReference type="Pfam" id="PF00496">
    <property type="entry name" value="SBP_bac_5"/>
    <property type="match status" value="1"/>
</dbReference>
<dbReference type="InterPro" id="IPR039424">
    <property type="entry name" value="SBP_5"/>
</dbReference>
<dbReference type="PIRSF" id="PIRSF002741">
    <property type="entry name" value="MppA"/>
    <property type="match status" value="1"/>
</dbReference>
<dbReference type="STRING" id="1219360.GCA_001571305_00421"/>
<dbReference type="CDD" id="cd08497">
    <property type="entry name" value="MbnE-like"/>
    <property type="match status" value="1"/>
</dbReference>